<evidence type="ECO:0000259" key="12">
    <source>
        <dbReference type="Pfam" id="PF02687"/>
    </source>
</evidence>
<keyword evidence="9 10" id="KW-0131">Cell cycle</keyword>
<evidence type="ECO:0000256" key="6">
    <source>
        <dbReference type="ARBA" id="ARBA00022692"/>
    </source>
</evidence>
<dbReference type="Proteomes" id="UP000178076">
    <property type="component" value="Unassembled WGS sequence"/>
</dbReference>
<evidence type="ECO:0000256" key="5">
    <source>
        <dbReference type="ARBA" id="ARBA00022618"/>
    </source>
</evidence>
<evidence type="ECO:0000313" key="15">
    <source>
        <dbReference type="Proteomes" id="UP000178076"/>
    </source>
</evidence>
<comment type="caution">
    <text evidence="14">The sequence shown here is derived from an EMBL/GenBank/DDBJ whole genome shotgun (WGS) entry which is preliminary data.</text>
</comment>
<evidence type="ECO:0000313" key="14">
    <source>
        <dbReference type="EMBL" id="OGK38813.1"/>
    </source>
</evidence>
<keyword evidence="7 11" id="KW-1133">Transmembrane helix</keyword>
<evidence type="ECO:0000259" key="13">
    <source>
        <dbReference type="Pfam" id="PF18075"/>
    </source>
</evidence>
<gene>
    <name evidence="14" type="ORF">A3F32_01130</name>
</gene>
<dbReference type="InterPro" id="IPR003838">
    <property type="entry name" value="ABC3_permease_C"/>
</dbReference>
<dbReference type="PANTHER" id="PTHR47755:SF1">
    <property type="entry name" value="CELL DIVISION PROTEIN FTSX"/>
    <property type="match status" value="1"/>
</dbReference>
<feature type="domain" description="ABC3 transporter permease C-terminal" evidence="12">
    <location>
        <begin position="166"/>
        <end position="297"/>
    </location>
</feature>
<feature type="domain" description="FtsX extracellular" evidence="13">
    <location>
        <begin position="51"/>
        <end position="142"/>
    </location>
</feature>
<dbReference type="Gene3D" id="3.30.70.3040">
    <property type="match status" value="1"/>
</dbReference>
<dbReference type="InterPro" id="IPR040690">
    <property type="entry name" value="FtsX_ECD"/>
</dbReference>
<dbReference type="AlphaFoldDB" id="A0A1F7I615"/>
<feature type="transmembrane region" description="Helical" evidence="11">
    <location>
        <begin position="269"/>
        <end position="292"/>
    </location>
</feature>
<evidence type="ECO:0000256" key="4">
    <source>
        <dbReference type="ARBA" id="ARBA00022475"/>
    </source>
</evidence>
<feature type="transmembrane region" description="Helical" evidence="11">
    <location>
        <begin position="162"/>
        <end position="188"/>
    </location>
</feature>
<organism evidence="14 15">
    <name type="scientific">Candidatus Roizmanbacteria bacterium RIFCSPHIGHO2_12_FULL_42_10</name>
    <dbReference type="NCBI Taxonomy" id="1802053"/>
    <lineage>
        <taxon>Bacteria</taxon>
        <taxon>Candidatus Roizmaniibacteriota</taxon>
    </lineage>
</organism>
<dbReference type="InterPro" id="IPR004513">
    <property type="entry name" value="FtsX"/>
</dbReference>
<dbReference type="PIRSF" id="PIRSF003097">
    <property type="entry name" value="FtsX"/>
    <property type="match status" value="1"/>
</dbReference>
<dbReference type="Pfam" id="PF02687">
    <property type="entry name" value="FtsX"/>
    <property type="match status" value="1"/>
</dbReference>
<evidence type="ECO:0000256" key="11">
    <source>
        <dbReference type="SAM" id="Phobius"/>
    </source>
</evidence>
<reference evidence="14 15" key="1">
    <citation type="journal article" date="2016" name="Nat. Commun.">
        <title>Thousands of microbial genomes shed light on interconnected biogeochemical processes in an aquifer system.</title>
        <authorList>
            <person name="Anantharaman K."/>
            <person name="Brown C.T."/>
            <person name="Hug L.A."/>
            <person name="Sharon I."/>
            <person name="Castelle C.J."/>
            <person name="Probst A.J."/>
            <person name="Thomas B.C."/>
            <person name="Singh A."/>
            <person name="Wilkins M.J."/>
            <person name="Karaoz U."/>
            <person name="Brodie E.L."/>
            <person name="Williams K.H."/>
            <person name="Hubbard S.S."/>
            <person name="Banfield J.F."/>
        </authorList>
    </citation>
    <scope>NUCLEOTIDE SEQUENCE [LARGE SCALE GENOMIC DNA]</scope>
</reference>
<dbReference type="PANTHER" id="PTHR47755">
    <property type="entry name" value="CELL DIVISION PROTEIN FTSX"/>
    <property type="match status" value="1"/>
</dbReference>
<evidence type="ECO:0000256" key="7">
    <source>
        <dbReference type="ARBA" id="ARBA00022989"/>
    </source>
</evidence>
<evidence type="ECO:0000256" key="9">
    <source>
        <dbReference type="ARBA" id="ARBA00023306"/>
    </source>
</evidence>
<evidence type="ECO:0000256" key="1">
    <source>
        <dbReference type="ARBA" id="ARBA00004651"/>
    </source>
</evidence>
<keyword evidence="8 10" id="KW-0472">Membrane</keyword>
<comment type="similarity">
    <text evidence="2 10">Belongs to the ABC-4 integral membrane protein family. FtsX subfamily.</text>
</comment>
<accession>A0A1F7I615</accession>
<proteinExistence type="inferred from homology"/>
<dbReference type="GO" id="GO:0005886">
    <property type="term" value="C:plasma membrane"/>
    <property type="evidence" value="ECO:0007669"/>
    <property type="project" value="UniProtKB-SubCell"/>
</dbReference>
<comment type="subcellular location">
    <subcellularLocation>
        <location evidence="1">Cell membrane</location>
        <topology evidence="1">Multi-pass membrane protein</topology>
    </subcellularLocation>
</comment>
<evidence type="ECO:0000256" key="3">
    <source>
        <dbReference type="ARBA" id="ARBA00021907"/>
    </source>
</evidence>
<protein>
    <recommendedName>
        <fullName evidence="3 10">Cell division protein FtsX</fullName>
    </recommendedName>
</protein>
<keyword evidence="4 10" id="KW-1003">Cell membrane</keyword>
<evidence type="ECO:0000256" key="10">
    <source>
        <dbReference type="PIRNR" id="PIRNR003097"/>
    </source>
</evidence>
<feature type="transmembrane region" description="Helical" evidence="11">
    <location>
        <begin position="21"/>
        <end position="40"/>
    </location>
</feature>
<dbReference type="Pfam" id="PF18075">
    <property type="entry name" value="FtsX_ECD"/>
    <property type="match status" value="1"/>
</dbReference>
<dbReference type="EMBL" id="MGAD01000008">
    <property type="protein sequence ID" value="OGK38813.1"/>
    <property type="molecule type" value="Genomic_DNA"/>
</dbReference>
<name>A0A1F7I615_9BACT</name>
<evidence type="ECO:0000256" key="8">
    <source>
        <dbReference type="ARBA" id="ARBA00023136"/>
    </source>
</evidence>
<keyword evidence="5 10" id="KW-0132">Cell division</keyword>
<sequence length="298" mass="33987">MKEIITSIRRTPYQSLGSFSILFFTLMLFLFFFSLTSFFHSMLNYVETRPQVIVYFDVDAKETDILRLKSQVEQSGKAASVDYVSQKEALKIYKGLNKDNPLLLEMVSEKILPASLEVYAKKPEYLAQIAKDFEGVKIVDEVNYQQVIVEKLITLTTILRRIALGLFVFLTFISMTVLLTTTAFKISVKRDEIEVLRLIGATKWYIRKPFLAEGLFFGLVSGTIAFSLFYALYFSLSSALSSYLAGIPPLAFYDLQWLNLYVYPPTMEYIGMTYLAVVFFGMAMGLIGNYIATSKYIT</sequence>
<feature type="transmembrane region" description="Helical" evidence="11">
    <location>
        <begin position="209"/>
        <end position="233"/>
    </location>
</feature>
<evidence type="ECO:0000256" key="2">
    <source>
        <dbReference type="ARBA" id="ARBA00007379"/>
    </source>
</evidence>
<dbReference type="GO" id="GO:0051301">
    <property type="term" value="P:cell division"/>
    <property type="evidence" value="ECO:0007669"/>
    <property type="project" value="UniProtKB-KW"/>
</dbReference>
<keyword evidence="6 11" id="KW-0812">Transmembrane</keyword>